<dbReference type="Gene3D" id="3.40.50.1860">
    <property type="match status" value="2"/>
</dbReference>
<keyword evidence="3" id="KW-0133">Cell shape</keyword>
<evidence type="ECO:0000256" key="1">
    <source>
        <dbReference type="ARBA" id="ARBA00001602"/>
    </source>
</evidence>
<dbReference type="EC" id="5.1.1.3" evidence="2"/>
<keyword evidence="7" id="KW-0934">Plastid</keyword>
<protein>
    <recommendedName>
        <fullName evidence="2">glutamate racemase</fullName>
        <ecNumber evidence="2">5.1.1.3</ecNumber>
    </recommendedName>
</protein>
<dbReference type="PANTHER" id="PTHR21198:SF2">
    <property type="entry name" value="GLUTAMATE RACEMASE"/>
    <property type="match status" value="1"/>
</dbReference>
<evidence type="ECO:0000256" key="3">
    <source>
        <dbReference type="ARBA" id="ARBA00022960"/>
    </source>
</evidence>
<dbReference type="GO" id="GO:0008881">
    <property type="term" value="F:glutamate racemase activity"/>
    <property type="evidence" value="ECO:0007669"/>
    <property type="project" value="UniProtKB-EC"/>
</dbReference>
<dbReference type="InterPro" id="IPR004391">
    <property type="entry name" value="Glu_race"/>
</dbReference>
<dbReference type="GO" id="GO:0071555">
    <property type="term" value="P:cell wall organization"/>
    <property type="evidence" value="ECO:0007669"/>
    <property type="project" value="UniProtKB-KW"/>
</dbReference>
<evidence type="ECO:0000256" key="4">
    <source>
        <dbReference type="ARBA" id="ARBA00022984"/>
    </source>
</evidence>
<evidence type="ECO:0000256" key="5">
    <source>
        <dbReference type="ARBA" id="ARBA00023235"/>
    </source>
</evidence>
<dbReference type="InterPro" id="IPR001920">
    <property type="entry name" value="Asp/Glu_race"/>
</dbReference>
<dbReference type="InterPro" id="IPR033134">
    <property type="entry name" value="Asp/Glu_racemase_AS_2"/>
</dbReference>
<dbReference type="SUPFAM" id="SSF53681">
    <property type="entry name" value="Aspartate/glutamate racemase"/>
    <property type="match status" value="2"/>
</dbReference>
<comment type="catalytic activity">
    <reaction evidence="1">
        <text>L-glutamate = D-glutamate</text>
        <dbReference type="Rhea" id="RHEA:12813"/>
        <dbReference type="ChEBI" id="CHEBI:29985"/>
        <dbReference type="ChEBI" id="CHEBI:29986"/>
        <dbReference type="EC" id="5.1.1.3"/>
    </reaction>
</comment>
<dbReference type="NCBIfam" id="TIGR00067">
    <property type="entry name" value="glut_race"/>
    <property type="match status" value="1"/>
</dbReference>
<dbReference type="GO" id="GO:0008360">
    <property type="term" value="P:regulation of cell shape"/>
    <property type="evidence" value="ECO:0007669"/>
    <property type="project" value="UniProtKB-KW"/>
</dbReference>
<dbReference type="PROSITE" id="PS00924">
    <property type="entry name" value="ASP_GLU_RACEMASE_2"/>
    <property type="match status" value="1"/>
</dbReference>
<dbReference type="HAMAP" id="MF_00258">
    <property type="entry name" value="Glu_racemase"/>
    <property type="match status" value="1"/>
</dbReference>
<geneLocation type="plastid" evidence="7"/>
<dbReference type="PANTHER" id="PTHR21198">
    <property type="entry name" value="GLUTAMATE RACEMASE"/>
    <property type="match status" value="1"/>
</dbReference>
<name>A0A2H4ZQM1_9EUKA</name>
<sequence length="274" mass="29841">MNQVKLGLFDSGVGGLTVLHQLLKRHPNQHCIYLADTARVPYGERDASEIRSIAGEAITWLRKQRIDALVMACNTTNALAYDVAVRIAGVPVYGLIDSAARSIRSKKVGVLATAATVSSGAYSLQIHKYSSCIEVIEQACPDFVPLIEVGDLHDPQLLGAARSYLAPLIAANVETIVLGCTHYPILAPLLRQLLPSHINLVDPACALSIRLDQILGFPKNHSLSFRTVSGKDFFLMSYFYVTKSSESFAKSATIYLGYQPQVKLVSLQSESCSF</sequence>
<dbReference type="InterPro" id="IPR015942">
    <property type="entry name" value="Asp/Glu/hydantoin_racemase"/>
</dbReference>
<keyword evidence="5" id="KW-0413">Isomerase</keyword>
<gene>
    <name evidence="7" type="primary">murI</name>
    <name evidence="7" type="ORF">PLO_842</name>
</gene>
<reference evidence="7" key="1">
    <citation type="submission" date="2017-10" db="EMBL/GenBank/DDBJ databases">
        <title>Paulinella longichromatophora chromatophore genome.</title>
        <authorList>
            <person name="Lhee D."/>
            <person name="Yoon H.S."/>
        </authorList>
    </citation>
    <scope>NUCLEOTIDE SEQUENCE</scope>
</reference>
<organism evidence="7">
    <name type="scientific">Paulinella longichromatophora</name>
    <dbReference type="NCBI Taxonomy" id="1708747"/>
    <lineage>
        <taxon>Eukaryota</taxon>
        <taxon>Sar</taxon>
        <taxon>Rhizaria</taxon>
        <taxon>Cercozoa</taxon>
        <taxon>Imbricatea</taxon>
        <taxon>Silicofilosea</taxon>
        <taxon>Euglyphida</taxon>
        <taxon>Paulinellidae</taxon>
        <taxon>Paulinella</taxon>
    </lineage>
</organism>
<keyword evidence="6" id="KW-0961">Cell wall biogenesis/degradation</keyword>
<evidence type="ECO:0000256" key="2">
    <source>
        <dbReference type="ARBA" id="ARBA00013090"/>
    </source>
</evidence>
<dbReference type="FunFam" id="3.40.50.1860:FF:000001">
    <property type="entry name" value="Glutamate racemase"/>
    <property type="match status" value="1"/>
</dbReference>
<dbReference type="EMBL" id="MG264610">
    <property type="protein sequence ID" value="AUG32813.1"/>
    <property type="molecule type" value="Genomic_DNA"/>
</dbReference>
<dbReference type="AlphaFoldDB" id="A0A2H4ZQM1"/>
<proteinExistence type="inferred from homology"/>
<keyword evidence="4" id="KW-0573">Peptidoglycan synthesis</keyword>
<accession>A0A2H4ZQM1</accession>
<dbReference type="Pfam" id="PF01177">
    <property type="entry name" value="Asp_Glu_race"/>
    <property type="match status" value="1"/>
</dbReference>
<evidence type="ECO:0000256" key="6">
    <source>
        <dbReference type="ARBA" id="ARBA00023316"/>
    </source>
</evidence>
<evidence type="ECO:0000313" key="7">
    <source>
        <dbReference type="EMBL" id="AUG32813.1"/>
    </source>
</evidence>